<dbReference type="SUPFAM" id="SSF53822">
    <property type="entry name" value="Periplasmic binding protein-like I"/>
    <property type="match status" value="1"/>
</dbReference>
<keyword evidence="13 15" id="KW-0456">Lyase</keyword>
<evidence type="ECO:0000256" key="19">
    <source>
        <dbReference type="SAM" id="SignalP"/>
    </source>
</evidence>
<dbReference type="InterPro" id="IPR001054">
    <property type="entry name" value="A/G_cyclase"/>
</dbReference>
<dbReference type="SUPFAM" id="SSF55073">
    <property type="entry name" value="Nucleotide cyclase"/>
    <property type="match status" value="1"/>
</dbReference>
<dbReference type="Gene3D" id="3.30.70.1230">
    <property type="entry name" value="Nucleotide cyclase"/>
    <property type="match status" value="1"/>
</dbReference>
<evidence type="ECO:0000256" key="14">
    <source>
        <dbReference type="ARBA" id="ARBA00023293"/>
    </source>
</evidence>
<dbReference type="EMBL" id="CANHGI010000005">
    <property type="protein sequence ID" value="CAI5452062.1"/>
    <property type="molecule type" value="Genomic_DNA"/>
</dbReference>
<dbReference type="GO" id="GO:0006935">
    <property type="term" value="P:chemotaxis"/>
    <property type="evidence" value="ECO:0007669"/>
    <property type="project" value="UniProtKB-ARBA"/>
</dbReference>
<comment type="subcellular location">
    <subcellularLocation>
        <location evidence="2">Cell membrane</location>
        <topology evidence="2">Single-pass type I membrane protein</topology>
    </subcellularLocation>
</comment>
<comment type="catalytic activity">
    <reaction evidence="1 16">
        <text>GTP = 3',5'-cyclic GMP + diphosphate</text>
        <dbReference type="Rhea" id="RHEA:13665"/>
        <dbReference type="ChEBI" id="CHEBI:33019"/>
        <dbReference type="ChEBI" id="CHEBI:37565"/>
        <dbReference type="ChEBI" id="CHEBI:57746"/>
        <dbReference type="EC" id="4.6.1.2"/>
    </reaction>
</comment>
<dbReference type="GO" id="GO:0004016">
    <property type="term" value="F:adenylate cyclase activity"/>
    <property type="evidence" value="ECO:0007669"/>
    <property type="project" value="TreeGrafter"/>
</dbReference>
<keyword evidence="7" id="KW-0547">Nucleotide-binding</keyword>
<dbReference type="InterPro" id="IPR000719">
    <property type="entry name" value="Prot_kinase_dom"/>
</dbReference>
<dbReference type="GO" id="GO:0004383">
    <property type="term" value="F:guanylate cyclase activity"/>
    <property type="evidence" value="ECO:0007669"/>
    <property type="project" value="UniProtKB-EC"/>
</dbReference>
<dbReference type="FunFam" id="3.30.70.1230:FF:000023">
    <property type="entry name" value="Guanylate cyclase"/>
    <property type="match status" value="1"/>
</dbReference>
<dbReference type="InterPro" id="IPR028082">
    <property type="entry name" value="Peripla_BP_I"/>
</dbReference>
<dbReference type="PROSITE" id="PS50125">
    <property type="entry name" value="GUANYLATE_CYCLASE_2"/>
    <property type="match status" value="1"/>
</dbReference>
<dbReference type="GO" id="GO:0004672">
    <property type="term" value="F:protein kinase activity"/>
    <property type="evidence" value="ECO:0007669"/>
    <property type="project" value="InterPro"/>
</dbReference>
<dbReference type="InterPro" id="IPR011645">
    <property type="entry name" value="HNOB_dom_associated"/>
</dbReference>
<keyword evidence="6 19" id="KW-0732">Signal</keyword>
<dbReference type="InterPro" id="IPR001245">
    <property type="entry name" value="Ser-Thr/Tyr_kinase_cat_dom"/>
</dbReference>
<feature type="domain" description="Protein kinase" evidence="20">
    <location>
        <begin position="420"/>
        <end position="825"/>
    </location>
</feature>
<dbReference type="InterPro" id="IPR050401">
    <property type="entry name" value="Cyclic_nucleotide_synthase"/>
</dbReference>
<dbReference type="Pfam" id="PF00211">
    <property type="entry name" value="Guanylate_cyc"/>
    <property type="match status" value="1"/>
</dbReference>
<feature type="region of interest" description="Disordered" evidence="17">
    <location>
        <begin position="526"/>
        <end position="549"/>
    </location>
</feature>
<evidence type="ECO:0000256" key="1">
    <source>
        <dbReference type="ARBA" id="ARBA00001436"/>
    </source>
</evidence>
<dbReference type="FunFam" id="3.40.50.2300:FF:000428">
    <property type="entry name" value="Guanylate cyclase"/>
    <property type="match status" value="1"/>
</dbReference>
<evidence type="ECO:0000256" key="11">
    <source>
        <dbReference type="ARBA" id="ARBA00023170"/>
    </source>
</evidence>
<evidence type="ECO:0000256" key="8">
    <source>
        <dbReference type="ARBA" id="ARBA00022840"/>
    </source>
</evidence>
<evidence type="ECO:0000256" key="10">
    <source>
        <dbReference type="ARBA" id="ARBA00023136"/>
    </source>
</evidence>
<evidence type="ECO:0000256" key="17">
    <source>
        <dbReference type="SAM" id="MobiDB-lite"/>
    </source>
</evidence>
<dbReference type="InterPro" id="IPR029787">
    <property type="entry name" value="Nucleotide_cyclase"/>
</dbReference>
<evidence type="ECO:0000256" key="13">
    <source>
        <dbReference type="ARBA" id="ARBA00023239"/>
    </source>
</evidence>
<dbReference type="EC" id="4.6.1.2" evidence="3 16"/>
<keyword evidence="10 18" id="KW-0472">Membrane</keyword>
<dbReference type="GO" id="GO:0007635">
    <property type="term" value="P:chemosensory behavior"/>
    <property type="evidence" value="ECO:0007669"/>
    <property type="project" value="UniProtKB-ARBA"/>
</dbReference>
<organism evidence="22 23">
    <name type="scientific">Caenorhabditis angaria</name>
    <dbReference type="NCBI Taxonomy" id="860376"/>
    <lineage>
        <taxon>Eukaryota</taxon>
        <taxon>Metazoa</taxon>
        <taxon>Ecdysozoa</taxon>
        <taxon>Nematoda</taxon>
        <taxon>Chromadorea</taxon>
        <taxon>Rhabditida</taxon>
        <taxon>Rhabditina</taxon>
        <taxon>Rhabditomorpha</taxon>
        <taxon>Rhabditoidea</taxon>
        <taxon>Rhabditidae</taxon>
        <taxon>Peloderinae</taxon>
        <taxon>Caenorhabditis</taxon>
    </lineage>
</organism>
<proteinExistence type="inferred from homology"/>
<evidence type="ECO:0000256" key="6">
    <source>
        <dbReference type="ARBA" id="ARBA00022729"/>
    </source>
</evidence>
<feature type="chain" id="PRO_5040362167" description="Guanylate cyclase" evidence="19">
    <location>
        <begin position="18"/>
        <end position="1074"/>
    </location>
</feature>
<evidence type="ECO:0000259" key="21">
    <source>
        <dbReference type="PROSITE" id="PS50125"/>
    </source>
</evidence>
<evidence type="ECO:0000256" key="4">
    <source>
        <dbReference type="ARBA" id="ARBA00022475"/>
    </source>
</evidence>
<evidence type="ECO:0000256" key="15">
    <source>
        <dbReference type="RuleBase" id="RU000405"/>
    </source>
</evidence>
<dbReference type="SUPFAM" id="SSF56112">
    <property type="entry name" value="Protein kinase-like (PK-like)"/>
    <property type="match status" value="1"/>
</dbReference>
<dbReference type="OrthoDB" id="1890790at2759"/>
<dbReference type="Pfam" id="PF07701">
    <property type="entry name" value="HNOBA"/>
    <property type="match status" value="1"/>
</dbReference>
<dbReference type="InterPro" id="IPR018297">
    <property type="entry name" value="A/G_cyclase_CS"/>
</dbReference>
<dbReference type="CDD" id="cd07302">
    <property type="entry name" value="CHD"/>
    <property type="match status" value="1"/>
</dbReference>
<dbReference type="SMART" id="SM00044">
    <property type="entry name" value="CYCc"/>
    <property type="match status" value="1"/>
</dbReference>
<dbReference type="GO" id="GO:0001653">
    <property type="term" value="F:peptide receptor activity"/>
    <property type="evidence" value="ECO:0007669"/>
    <property type="project" value="TreeGrafter"/>
</dbReference>
<dbReference type="Proteomes" id="UP001152747">
    <property type="component" value="Unassembled WGS sequence"/>
</dbReference>
<dbReference type="FunFam" id="1.10.510.10:FF:000704">
    <property type="entry name" value="Guanylate cyclase"/>
    <property type="match status" value="1"/>
</dbReference>
<dbReference type="GO" id="GO:0032026">
    <property type="term" value="P:response to magnesium ion"/>
    <property type="evidence" value="ECO:0007669"/>
    <property type="project" value="UniProtKB-ARBA"/>
</dbReference>
<dbReference type="Pfam" id="PF01094">
    <property type="entry name" value="ANF_receptor"/>
    <property type="match status" value="1"/>
</dbReference>
<evidence type="ECO:0000256" key="18">
    <source>
        <dbReference type="SAM" id="Phobius"/>
    </source>
</evidence>
<dbReference type="Pfam" id="PF07714">
    <property type="entry name" value="PK_Tyr_Ser-Thr"/>
    <property type="match status" value="1"/>
</dbReference>
<dbReference type="GO" id="GO:0035556">
    <property type="term" value="P:intracellular signal transduction"/>
    <property type="evidence" value="ECO:0007669"/>
    <property type="project" value="InterPro"/>
</dbReference>
<gene>
    <name evidence="22" type="ORF">CAMP_LOCUS14699</name>
</gene>
<dbReference type="CDD" id="cd06352">
    <property type="entry name" value="PBP1_NPR_GC-like"/>
    <property type="match status" value="1"/>
</dbReference>
<keyword evidence="9 18" id="KW-1133">Transmembrane helix</keyword>
<evidence type="ECO:0000256" key="5">
    <source>
        <dbReference type="ARBA" id="ARBA00022692"/>
    </source>
</evidence>
<dbReference type="PANTHER" id="PTHR11920:SF76">
    <property type="entry name" value="RECEPTOR-TYPE GUANYLATE CYCLASE GCY-6"/>
    <property type="match status" value="1"/>
</dbReference>
<name>A0A9P1IXP7_9PELO</name>
<evidence type="ECO:0000313" key="23">
    <source>
        <dbReference type="Proteomes" id="UP001152747"/>
    </source>
</evidence>
<dbReference type="PROSITE" id="PS00452">
    <property type="entry name" value="GUANYLATE_CYCLASE_1"/>
    <property type="match status" value="1"/>
</dbReference>
<dbReference type="GO" id="GO:0005886">
    <property type="term" value="C:plasma membrane"/>
    <property type="evidence" value="ECO:0007669"/>
    <property type="project" value="UniProtKB-SubCell"/>
</dbReference>
<evidence type="ECO:0000313" key="22">
    <source>
        <dbReference type="EMBL" id="CAI5452062.1"/>
    </source>
</evidence>
<dbReference type="Gene3D" id="1.10.510.10">
    <property type="entry name" value="Transferase(Phosphotransferase) domain 1"/>
    <property type="match status" value="1"/>
</dbReference>
<reference evidence="22" key="1">
    <citation type="submission" date="2022-11" db="EMBL/GenBank/DDBJ databases">
        <authorList>
            <person name="Kikuchi T."/>
        </authorList>
    </citation>
    <scope>NUCLEOTIDE SEQUENCE</scope>
    <source>
        <strain evidence="22">PS1010</strain>
    </source>
</reference>
<keyword evidence="14 16" id="KW-0141">cGMP biosynthesis</keyword>
<dbReference type="PANTHER" id="PTHR11920">
    <property type="entry name" value="GUANYLYL CYCLASE"/>
    <property type="match status" value="1"/>
</dbReference>
<evidence type="ECO:0000259" key="20">
    <source>
        <dbReference type="PROSITE" id="PS50011"/>
    </source>
</evidence>
<dbReference type="InterPro" id="IPR011009">
    <property type="entry name" value="Kinase-like_dom_sf"/>
</dbReference>
<keyword evidence="12" id="KW-0325">Glycoprotein</keyword>
<feature type="transmembrane region" description="Helical" evidence="18">
    <location>
        <begin position="475"/>
        <end position="501"/>
    </location>
</feature>
<protein>
    <recommendedName>
        <fullName evidence="3 16">Guanylate cyclase</fullName>
        <ecNumber evidence="3 16">4.6.1.2</ecNumber>
    </recommendedName>
</protein>
<evidence type="ECO:0000256" key="3">
    <source>
        <dbReference type="ARBA" id="ARBA00012202"/>
    </source>
</evidence>
<keyword evidence="23" id="KW-1185">Reference proteome</keyword>
<evidence type="ECO:0000256" key="12">
    <source>
        <dbReference type="ARBA" id="ARBA00023180"/>
    </source>
</evidence>
<evidence type="ECO:0000256" key="7">
    <source>
        <dbReference type="ARBA" id="ARBA00022741"/>
    </source>
</evidence>
<feature type="signal peptide" evidence="19">
    <location>
        <begin position="1"/>
        <end position="17"/>
    </location>
</feature>
<dbReference type="GO" id="GO:0007168">
    <property type="term" value="P:receptor guanylyl cyclase signaling pathway"/>
    <property type="evidence" value="ECO:0007669"/>
    <property type="project" value="TreeGrafter"/>
</dbReference>
<evidence type="ECO:0000256" key="2">
    <source>
        <dbReference type="ARBA" id="ARBA00004251"/>
    </source>
</evidence>
<dbReference type="AlphaFoldDB" id="A0A9P1IXP7"/>
<feature type="domain" description="Guanylate cyclase" evidence="21">
    <location>
        <begin position="883"/>
        <end position="1013"/>
    </location>
</feature>
<feature type="compositionally biased region" description="Low complexity" evidence="17">
    <location>
        <begin position="534"/>
        <end position="549"/>
    </location>
</feature>
<accession>A0A9P1IXP7</accession>
<dbReference type="FunFam" id="3.40.50.2300:FF:000241">
    <property type="entry name" value="Guanylate cyclase"/>
    <property type="match status" value="1"/>
</dbReference>
<keyword evidence="4" id="KW-1003">Cell membrane</keyword>
<comment type="caution">
    <text evidence="22">The sequence shown here is derived from an EMBL/GenBank/DDBJ whole genome shotgun (WGS) entry which is preliminary data.</text>
</comment>
<keyword evidence="8" id="KW-0067">ATP-binding</keyword>
<dbReference type="InterPro" id="IPR001828">
    <property type="entry name" value="ANF_lig-bd_rcpt"/>
</dbReference>
<evidence type="ECO:0000256" key="9">
    <source>
        <dbReference type="ARBA" id="ARBA00022989"/>
    </source>
</evidence>
<comment type="similarity">
    <text evidence="15">Belongs to the adenylyl cyclase class-4/guanylyl cyclase family.</text>
</comment>
<dbReference type="GO" id="GO:0005524">
    <property type="term" value="F:ATP binding"/>
    <property type="evidence" value="ECO:0007669"/>
    <property type="project" value="UniProtKB-KW"/>
</dbReference>
<evidence type="ECO:0000256" key="16">
    <source>
        <dbReference type="RuleBase" id="RU003431"/>
    </source>
</evidence>
<keyword evidence="11" id="KW-0675">Receptor</keyword>
<sequence length="1074" mass="120584">MLALIFIIFLIFDDCSGQPSGNVFNLGFLHCDKDEGVTAYINWHAAESAAGIAIDRIKRENLLPGYDFKQTILYDECDEIKSAGKTIDLIRRNNVDVIFGPTTNTPSIPAFTLSTYYNLPIVTWGLSSSASLSDKDRFPTAGVMSVGSRSLGTAFRIMMEEYGWKQFVYVYSLLGDQCSTLRDDLQNLTSTFTDMIMAYSVQILDLTEAGMLSVMDDISSKGRIIVLCFSEGNSKGIHRQWFMTAYKNGYASDEYVYIIPALRSRGFEVQNGTSSYRPPWILSTGPSSDDSLSIPGFQRAIYIVDMQGQGENTDNYTIFSKEVVQRMKQSPYNCTTECEDDNFQAAASYAGQLHDGVYGYAVAMNKTLKTNPGQYKNGTLFPQNFQQNFTGITGPVIINKKGIRSATLYLIILDSSNSSYIMSTVTADGDYGTINKSYTDESKQVWHYRGGVRPLDEPLCGFTGSKCPPNVFIEYIGWFIVAILIIAFAVFGAIAAIVTMIRAKQQEIERQNSLWQIPFNTMKPITKKNKGDNSMRSISSGPSTISSTRSTLSEVTETRHYLFFTIQNEVENEKIAARKHIIRANFDSKECAFMRQLRLIDHANLNKFIGMSLDAPQLMSVWRFCARGSLADVIQKATIQMDGFFIYSLMKDIVNGVVFLHDSNIEYHGMLTSKSCLLNDRWQLKITDFGIKQIRMSDQFNKTDLLWTAPELLRSGDLMGSKEGDIYSFGIISSEMVTRKSVFDIENRKEDAEEIIYMLKKGGMRSPRPDLDHDDTIELNPALLHLIRDCWTERPSERPNIKEVMSQLRGMNNNRNDNLMDHVFNVLESYASTLEDEVAERMKELVEEKKKSDLLLYRMLPKQVADKLKLGQTVEPETFDLVTLFFSDVVSFTTLAGKCTPLQVVNLLNDLYTIFDGIIDQHDVYKVETIGDGYLVVSGLPHRNGNEHSRHIASMSIAFISSLTNFRIPHLPNEKINIRVGFHCGSVVSGVVGLTMPRYCLFGDAVNTASRMESNSKPGQIHISSEANDQLIKLGGFTTEPRGEVIVKGKGVMNTYWLLKMSPAAAPKLNNKTD</sequence>
<dbReference type="Gene3D" id="3.40.50.2300">
    <property type="match status" value="2"/>
</dbReference>
<dbReference type="PROSITE" id="PS50011">
    <property type="entry name" value="PROTEIN_KINASE_DOM"/>
    <property type="match status" value="1"/>
</dbReference>
<keyword evidence="5 18" id="KW-0812">Transmembrane</keyword>